<feature type="transmembrane region" description="Helical" evidence="5">
    <location>
        <begin position="134"/>
        <end position="158"/>
    </location>
</feature>
<feature type="transmembrane region" description="Helical" evidence="5">
    <location>
        <begin position="72"/>
        <end position="90"/>
    </location>
</feature>
<protein>
    <recommendedName>
        <fullName evidence="5">Probable membrane transporter protein</fullName>
    </recommendedName>
</protein>
<keyword evidence="6" id="KW-0614">Plasmid</keyword>
<feature type="transmembrane region" description="Helical" evidence="5">
    <location>
        <begin position="43"/>
        <end position="60"/>
    </location>
</feature>
<dbReference type="InterPro" id="IPR002781">
    <property type="entry name" value="TM_pro_TauE-like"/>
</dbReference>
<reference evidence="6 7" key="1">
    <citation type="submission" date="2023-08" db="EMBL/GenBank/DDBJ databases">
        <title>Pathogen: clinical or host-associated sample.</title>
        <authorList>
            <person name="Hergert J."/>
            <person name="Casey R."/>
            <person name="Wagner J."/>
            <person name="Young E.L."/>
            <person name="Oakeson K.F."/>
        </authorList>
    </citation>
    <scope>NUCLEOTIDE SEQUENCE [LARGE SCALE GENOMIC DNA]</scope>
    <source>
        <strain evidence="6 7">1760953</strain>
        <plasmid evidence="6 7">unnamed6</plasmid>
    </source>
</reference>
<evidence type="ECO:0000313" key="6">
    <source>
        <dbReference type="EMBL" id="WLS01335.1"/>
    </source>
</evidence>
<evidence type="ECO:0000256" key="1">
    <source>
        <dbReference type="ARBA" id="ARBA00004141"/>
    </source>
</evidence>
<dbReference type="PANTHER" id="PTHR43701">
    <property type="entry name" value="MEMBRANE TRANSPORTER PROTEIN MJ0441-RELATED"/>
    <property type="match status" value="1"/>
</dbReference>
<evidence type="ECO:0000256" key="5">
    <source>
        <dbReference type="RuleBase" id="RU363041"/>
    </source>
</evidence>
<organism evidence="6 7">
    <name type="scientific">Shinella sumterensis</name>
    <dbReference type="NCBI Taxonomy" id="1967501"/>
    <lineage>
        <taxon>Bacteria</taxon>
        <taxon>Pseudomonadati</taxon>
        <taxon>Pseudomonadota</taxon>
        <taxon>Alphaproteobacteria</taxon>
        <taxon>Hyphomicrobiales</taxon>
        <taxon>Rhizobiaceae</taxon>
        <taxon>Shinella</taxon>
    </lineage>
</organism>
<feature type="transmembrane region" description="Helical" evidence="5">
    <location>
        <begin position="96"/>
        <end position="113"/>
    </location>
</feature>
<proteinExistence type="inferred from homology"/>
<feature type="transmembrane region" description="Helical" evidence="5">
    <location>
        <begin position="178"/>
        <end position="200"/>
    </location>
</feature>
<keyword evidence="2 5" id="KW-0812">Transmembrane</keyword>
<evidence type="ECO:0000256" key="4">
    <source>
        <dbReference type="ARBA" id="ARBA00023136"/>
    </source>
</evidence>
<dbReference type="Proteomes" id="UP001234585">
    <property type="component" value="Plasmid unnamed6"/>
</dbReference>
<dbReference type="PANTHER" id="PTHR43701:SF5">
    <property type="entry name" value="MEMBRANE TRANSPORTER PROTEIN-RELATED"/>
    <property type="match status" value="1"/>
</dbReference>
<dbReference type="EMBL" id="CP132308">
    <property type="protein sequence ID" value="WLS01335.1"/>
    <property type="molecule type" value="Genomic_DNA"/>
</dbReference>
<dbReference type="Pfam" id="PF01925">
    <property type="entry name" value="TauE"/>
    <property type="match status" value="1"/>
</dbReference>
<evidence type="ECO:0000256" key="2">
    <source>
        <dbReference type="ARBA" id="ARBA00022692"/>
    </source>
</evidence>
<geneLocation type="plasmid" evidence="6 7">
    <name>unnamed6</name>
</geneLocation>
<evidence type="ECO:0000313" key="7">
    <source>
        <dbReference type="Proteomes" id="UP001234585"/>
    </source>
</evidence>
<dbReference type="GO" id="GO:0005886">
    <property type="term" value="C:plasma membrane"/>
    <property type="evidence" value="ECO:0007669"/>
    <property type="project" value="UniProtKB-SubCell"/>
</dbReference>
<keyword evidence="4 5" id="KW-0472">Membrane</keyword>
<sequence>MDNTVIVAIAIGVVSVIYSAAGQAGGTAFLAVMGLAAFPSLEMRPTALFLNIVAAGYATWRLNRHDLIDWRFLANLAVSSVVFSFIGGLIAFGQEAYSMITGLLLVVAAVLMIRQRVETRDEQRHRSQWATIGVGAVTGILSGVSGIGGGVFLVPLLITLGWCTPRKAAILSPPFILINSASGLAGALSTGQVLGANAFFSQSPRLPERPLGLRSV</sequence>
<accession>A0AA50HMH5</accession>
<keyword evidence="3 5" id="KW-1133">Transmembrane helix</keyword>
<dbReference type="RefSeq" id="WP_306041748.1">
    <property type="nucleotide sequence ID" value="NZ_CP132308.1"/>
</dbReference>
<keyword evidence="7" id="KW-1185">Reference proteome</keyword>
<keyword evidence="5" id="KW-1003">Cell membrane</keyword>
<gene>
    <name evidence="6" type="ORF">Q9313_27935</name>
</gene>
<dbReference type="AlphaFoldDB" id="A0AA50HMH5"/>
<comment type="subcellular location">
    <subcellularLocation>
        <location evidence="5">Cell membrane</location>
        <topology evidence="5">Multi-pass membrane protein</topology>
    </subcellularLocation>
    <subcellularLocation>
        <location evidence="1">Membrane</location>
        <topology evidence="1">Multi-pass membrane protein</topology>
    </subcellularLocation>
</comment>
<name>A0AA50HMH5_9HYPH</name>
<comment type="similarity">
    <text evidence="5">Belongs to the 4-toluene sulfonate uptake permease (TSUP) (TC 2.A.102) family.</text>
</comment>
<evidence type="ECO:0000256" key="3">
    <source>
        <dbReference type="ARBA" id="ARBA00022989"/>
    </source>
</evidence>
<dbReference type="InterPro" id="IPR051598">
    <property type="entry name" value="TSUP/Inactive_protease-like"/>
</dbReference>